<dbReference type="RefSeq" id="WP_271203276.1">
    <property type="nucleotide sequence ID" value="NZ_BSFK01000005.1"/>
</dbReference>
<protein>
    <submittedName>
        <fullName evidence="1">Uncharacterized protein</fullName>
    </submittedName>
</protein>
<evidence type="ECO:0000313" key="2">
    <source>
        <dbReference type="Proteomes" id="UP001143364"/>
    </source>
</evidence>
<dbReference type="Proteomes" id="UP001143364">
    <property type="component" value="Unassembled WGS sequence"/>
</dbReference>
<name>A0A9W6JDL6_9HYPH</name>
<comment type="caution">
    <text evidence="1">The sequence shown here is derived from an EMBL/GenBank/DDBJ whole genome shotgun (WGS) entry which is preliminary data.</text>
</comment>
<dbReference type="EMBL" id="BSFK01000005">
    <property type="protein sequence ID" value="GLK75317.1"/>
    <property type="molecule type" value="Genomic_DNA"/>
</dbReference>
<evidence type="ECO:0000313" key="1">
    <source>
        <dbReference type="EMBL" id="GLK75317.1"/>
    </source>
</evidence>
<dbReference type="Pfam" id="PF20471">
    <property type="entry name" value="DUF6716"/>
    <property type="match status" value="1"/>
</dbReference>
<accession>A0A9W6JDL6</accession>
<proteinExistence type="predicted"/>
<sequence length="436" mass="46169">MTSSPATPLTDASEGRFAGRRVLAIGTYDSFVKTAAMIGRRFEAEGASLKLAALAASAGQLSLRQLRAGGVHETVPIVAAQRLVNERLFRDAHVVIAVVDGGRARELFLALAAADLSREPSRPIVAVASPGVVLADHLAGFMSRAPADLVCFNTESDLALYQAAAAEIGVDDTNGIVTGLLGLDHAPRPAPQGRPSVVFFEQPVIPARRMQRLHILGELTALARRFPDADIAIKLRHARDETAHHNARFHLEDLAREVFARGGRPDNLTFTHEPASELLERASLAVTVSSTVAIEAMARGVPTRIISDFGVSEALGTGFFVGSGCLAPMASLTPHMPETVDRDWLAARSGASPDAEALLSRCVGLLQGQDGLGAALPLRSLVPAYGSPDWLAFALGRAGPIALHAPHLIEKPKLGAGLVAAMAKRLRQVRRFTPRG</sequence>
<gene>
    <name evidence="1" type="ORF">GCM10008171_05710</name>
</gene>
<dbReference type="InterPro" id="IPR046561">
    <property type="entry name" value="DUF6716"/>
</dbReference>
<keyword evidence="2" id="KW-1185">Reference proteome</keyword>
<organism evidence="1 2">
    <name type="scientific">Methylopila jiangsuensis</name>
    <dbReference type="NCBI Taxonomy" id="586230"/>
    <lineage>
        <taxon>Bacteria</taxon>
        <taxon>Pseudomonadati</taxon>
        <taxon>Pseudomonadota</taxon>
        <taxon>Alphaproteobacteria</taxon>
        <taxon>Hyphomicrobiales</taxon>
        <taxon>Methylopilaceae</taxon>
        <taxon>Methylopila</taxon>
    </lineage>
</organism>
<reference evidence="1" key="2">
    <citation type="submission" date="2023-01" db="EMBL/GenBank/DDBJ databases">
        <authorList>
            <person name="Sun Q."/>
            <person name="Evtushenko L."/>
        </authorList>
    </citation>
    <scope>NUCLEOTIDE SEQUENCE</scope>
    <source>
        <strain evidence="1">VKM B-2555</strain>
    </source>
</reference>
<reference evidence="1" key="1">
    <citation type="journal article" date="2014" name="Int. J. Syst. Evol. Microbiol.">
        <title>Complete genome sequence of Corynebacterium casei LMG S-19264T (=DSM 44701T), isolated from a smear-ripened cheese.</title>
        <authorList>
            <consortium name="US DOE Joint Genome Institute (JGI-PGF)"/>
            <person name="Walter F."/>
            <person name="Albersmeier A."/>
            <person name="Kalinowski J."/>
            <person name="Ruckert C."/>
        </authorList>
    </citation>
    <scope>NUCLEOTIDE SEQUENCE</scope>
    <source>
        <strain evidence="1">VKM B-2555</strain>
    </source>
</reference>
<dbReference type="AlphaFoldDB" id="A0A9W6JDL6"/>
<dbReference type="SUPFAM" id="SSF53756">
    <property type="entry name" value="UDP-Glycosyltransferase/glycogen phosphorylase"/>
    <property type="match status" value="1"/>
</dbReference>